<protein>
    <recommendedName>
        <fullName evidence="1">Periplasmic copper-binding protein NosD beta helix domain-containing protein</fullName>
    </recommendedName>
</protein>
<feature type="domain" description="Periplasmic copper-binding protein NosD beta helix" evidence="1">
    <location>
        <begin position="67"/>
        <end position="226"/>
    </location>
</feature>
<feature type="non-terminal residue" evidence="2">
    <location>
        <position position="1"/>
    </location>
</feature>
<name>X1TV55_9ZZZZ</name>
<gene>
    <name evidence="2" type="ORF">S12H4_54316</name>
</gene>
<reference evidence="2" key="1">
    <citation type="journal article" date="2014" name="Front. Microbiol.">
        <title>High frequency of phylogenetically diverse reductive dehalogenase-homologous genes in deep subseafloor sedimentary metagenomes.</title>
        <authorList>
            <person name="Kawai M."/>
            <person name="Futagami T."/>
            <person name="Toyoda A."/>
            <person name="Takaki Y."/>
            <person name="Nishi S."/>
            <person name="Hori S."/>
            <person name="Arai W."/>
            <person name="Tsubouchi T."/>
            <person name="Morono Y."/>
            <person name="Uchiyama I."/>
            <person name="Ito T."/>
            <person name="Fujiyama A."/>
            <person name="Inagaki F."/>
            <person name="Takami H."/>
        </authorList>
    </citation>
    <scope>NUCLEOTIDE SEQUENCE</scope>
    <source>
        <strain evidence="2">Expedition CK06-06</strain>
    </source>
</reference>
<dbReference type="SMART" id="SM00710">
    <property type="entry name" value="PbH1"/>
    <property type="match status" value="5"/>
</dbReference>
<evidence type="ECO:0000313" key="2">
    <source>
        <dbReference type="EMBL" id="GAJ09233.1"/>
    </source>
</evidence>
<evidence type="ECO:0000259" key="1">
    <source>
        <dbReference type="Pfam" id="PF05048"/>
    </source>
</evidence>
<dbReference type="AlphaFoldDB" id="X1TV55"/>
<dbReference type="InterPro" id="IPR011050">
    <property type="entry name" value="Pectin_lyase_fold/virulence"/>
</dbReference>
<sequence>QGSITLAAASNVNLIEAATTPASHIVMDGGYYDGGGANQTSDMSTIYMEQVDNSKFLNFYVTGGFRDTTTRGEGLELYNSDNNVVSGIHSFSNQYDGIKIRAVSKYNTVENCICWDNWASGVQIAGYAWKNTIVGNIIWTTDRTSNPLAPYCRGVTIHHSDGNTIADNVIYNVNRAILFIVDEGATVSENVVEGNVILASEYGFYFTMTGTPNEVYHNVFSNNVVDTID</sequence>
<dbReference type="SUPFAM" id="SSF51126">
    <property type="entry name" value="Pectin lyase-like"/>
    <property type="match status" value="1"/>
</dbReference>
<dbReference type="InterPro" id="IPR007742">
    <property type="entry name" value="NosD_dom"/>
</dbReference>
<accession>X1TV55</accession>
<proteinExistence type="predicted"/>
<dbReference type="EMBL" id="BARW01034704">
    <property type="protein sequence ID" value="GAJ09233.1"/>
    <property type="molecule type" value="Genomic_DNA"/>
</dbReference>
<feature type="non-terminal residue" evidence="2">
    <location>
        <position position="229"/>
    </location>
</feature>
<dbReference type="InterPro" id="IPR006626">
    <property type="entry name" value="PbH1"/>
</dbReference>
<organism evidence="2">
    <name type="scientific">marine sediment metagenome</name>
    <dbReference type="NCBI Taxonomy" id="412755"/>
    <lineage>
        <taxon>unclassified sequences</taxon>
        <taxon>metagenomes</taxon>
        <taxon>ecological metagenomes</taxon>
    </lineage>
</organism>
<dbReference type="InterPro" id="IPR012334">
    <property type="entry name" value="Pectin_lyas_fold"/>
</dbReference>
<dbReference type="Pfam" id="PF05048">
    <property type="entry name" value="NosD"/>
    <property type="match status" value="1"/>
</dbReference>
<comment type="caution">
    <text evidence="2">The sequence shown here is derived from an EMBL/GenBank/DDBJ whole genome shotgun (WGS) entry which is preliminary data.</text>
</comment>
<dbReference type="Gene3D" id="2.160.20.10">
    <property type="entry name" value="Single-stranded right-handed beta-helix, Pectin lyase-like"/>
    <property type="match status" value="1"/>
</dbReference>